<accession>A0A1E3H5K3</accession>
<dbReference type="InterPro" id="IPR001537">
    <property type="entry name" value="SpoU_MeTrfase"/>
</dbReference>
<dbReference type="Gene3D" id="3.40.1280.10">
    <property type="match status" value="1"/>
</dbReference>
<dbReference type="PANTHER" id="PTHR42971:SF1">
    <property type="entry name" value="TRNA (CYTIDINE(34)-2'-O)-METHYLTRANSFERASE"/>
    <property type="match status" value="1"/>
</dbReference>
<keyword evidence="1" id="KW-0963">Cytoplasm</keyword>
<reference evidence="7 8" key="1">
    <citation type="submission" date="2016-07" db="EMBL/GenBank/DDBJ databases">
        <title>Draft Genome Sequence of Methylobrevis pamukkalensis PK2.</title>
        <authorList>
            <person name="Vasilenko O.V."/>
            <person name="Doronina N.V."/>
            <person name="Shmareva M.N."/>
            <person name="Tarlachkov S.V."/>
            <person name="Mustakhimov I."/>
            <person name="Trotsenko Y.A."/>
        </authorList>
    </citation>
    <scope>NUCLEOTIDE SEQUENCE [LARGE SCALE GENOMIC DNA]</scope>
    <source>
        <strain evidence="7 8">PK2</strain>
    </source>
</reference>
<dbReference type="GO" id="GO:0003723">
    <property type="term" value="F:RNA binding"/>
    <property type="evidence" value="ECO:0007669"/>
    <property type="project" value="InterPro"/>
</dbReference>
<protein>
    <submittedName>
        <fullName evidence="7">tRNA (Cytidine(34)-2'-O)-methyltransferase</fullName>
        <ecNumber evidence="7">2.1.1.207</ecNumber>
    </submittedName>
</protein>
<evidence type="ECO:0000256" key="2">
    <source>
        <dbReference type="ARBA" id="ARBA00022603"/>
    </source>
</evidence>
<keyword evidence="2 7" id="KW-0489">Methyltransferase</keyword>
<dbReference type="InterPro" id="IPR029026">
    <property type="entry name" value="tRNA_m1G_MTases_N"/>
</dbReference>
<organism evidence="7 8">
    <name type="scientific">Methylobrevis pamukkalensis</name>
    <dbReference type="NCBI Taxonomy" id="1439726"/>
    <lineage>
        <taxon>Bacteria</taxon>
        <taxon>Pseudomonadati</taxon>
        <taxon>Pseudomonadota</taxon>
        <taxon>Alphaproteobacteria</taxon>
        <taxon>Hyphomicrobiales</taxon>
        <taxon>Pleomorphomonadaceae</taxon>
        <taxon>Methylobrevis</taxon>
    </lineage>
</organism>
<dbReference type="Pfam" id="PF00588">
    <property type="entry name" value="SpoU_methylase"/>
    <property type="match status" value="1"/>
</dbReference>
<dbReference type="EMBL" id="MCRJ01000018">
    <property type="protein sequence ID" value="ODN71592.1"/>
    <property type="molecule type" value="Genomic_DNA"/>
</dbReference>
<dbReference type="PATRIC" id="fig|1439726.3.peg.1152"/>
<keyword evidence="4" id="KW-0949">S-adenosyl-L-methionine</keyword>
<dbReference type="GO" id="GO:0008173">
    <property type="term" value="F:RNA methyltransferase activity"/>
    <property type="evidence" value="ECO:0007669"/>
    <property type="project" value="InterPro"/>
</dbReference>
<comment type="caution">
    <text evidence="7">The sequence shown here is derived from an EMBL/GenBank/DDBJ whole genome shotgun (WGS) entry which is preliminary data.</text>
</comment>
<dbReference type="GO" id="GO:0002130">
    <property type="term" value="P:wobble position ribose methylation"/>
    <property type="evidence" value="ECO:0007669"/>
    <property type="project" value="TreeGrafter"/>
</dbReference>
<evidence type="ECO:0000256" key="4">
    <source>
        <dbReference type="ARBA" id="ARBA00022691"/>
    </source>
</evidence>
<dbReference type="InterPro" id="IPR029028">
    <property type="entry name" value="Alpha/beta_knot_MTases"/>
</dbReference>
<dbReference type="Proteomes" id="UP000094622">
    <property type="component" value="Unassembled WGS sequence"/>
</dbReference>
<evidence type="ECO:0000259" key="6">
    <source>
        <dbReference type="Pfam" id="PF00588"/>
    </source>
</evidence>
<name>A0A1E3H5K3_9HYPH</name>
<gene>
    <name evidence="7" type="primary">trmL</name>
    <name evidence="7" type="ORF">A6302_01105</name>
</gene>
<feature type="domain" description="tRNA/rRNA methyltransferase SpoU type" evidence="6">
    <location>
        <begin position="2"/>
        <end position="64"/>
    </location>
</feature>
<dbReference type="SUPFAM" id="SSF75217">
    <property type="entry name" value="alpha/beta knot"/>
    <property type="match status" value="1"/>
</dbReference>
<evidence type="ECO:0000256" key="3">
    <source>
        <dbReference type="ARBA" id="ARBA00022679"/>
    </source>
</evidence>
<dbReference type="PANTHER" id="PTHR42971">
    <property type="entry name" value="TRNA (CYTIDINE(34)-2'-O)-METHYLTRANSFERASE"/>
    <property type="match status" value="1"/>
</dbReference>
<evidence type="ECO:0000313" key="8">
    <source>
        <dbReference type="Proteomes" id="UP000094622"/>
    </source>
</evidence>
<evidence type="ECO:0000313" key="7">
    <source>
        <dbReference type="EMBL" id="ODN71592.1"/>
    </source>
</evidence>
<dbReference type="AlphaFoldDB" id="A0A1E3H5K3"/>
<evidence type="ECO:0000256" key="5">
    <source>
        <dbReference type="ARBA" id="ARBA00022694"/>
    </source>
</evidence>
<keyword evidence="5" id="KW-0819">tRNA processing</keyword>
<dbReference type="InterPro" id="IPR016914">
    <property type="entry name" value="TrmL"/>
</dbReference>
<proteinExistence type="predicted"/>
<sequence length="79" mass="8157">MLATTKSAEAYTGFTFRDDDVILLGRESAGVPDHVHAAADARVTIPMRPGLRSINVAVAGAMILGEALRQTGGFSAGDA</sequence>
<evidence type="ECO:0000256" key="1">
    <source>
        <dbReference type="ARBA" id="ARBA00022490"/>
    </source>
</evidence>
<keyword evidence="8" id="KW-1185">Reference proteome</keyword>
<dbReference type="EC" id="2.1.1.207" evidence="7"/>
<keyword evidence="3 7" id="KW-0808">Transferase</keyword>